<proteinExistence type="predicted"/>
<dbReference type="GO" id="GO:0008757">
    <property type="term" value="F:S-adenosylmethionine-dependent methyltransferase activity"/>
    <property type="evidence" value="ECO:0007669"/>
    <property type="project" value="UniProtKB-ARBA"/>
</dbReference>
<dbReference type="GO" id="GO:0005829">
    <property type="term" value="C:cytosol"/>
    <property type="evidence" value="ECO:0007669"/>
    <property type="project" value="TreeGrafter"/>
</dbReference>
<keyword evidence="2" id="KW-1185">Reference proteome</keyword>
<dbReference type="EMBL" id="JMSN01000077">
    <property type="protein sequence ID" value="KDN41686.1"/>
    <property type="molecule type" value="Genomic_DNA"/>
</dbReference>
<comment type="caution">
    <text evidence="1">The sequence shown here is derived from an EMBL/GenBank/DDBJ whole genome shotgun (WGS) entry which is preliminary data.</text>
</comment>
<gene>
    <name evidence="1" type="ORF">K437DRAFT_258170</name>
</gene>
<dbReference type="STRING" id="1037660.A0A066VJL8"/>
<dbReference type="Gene3D" id="3.40.50.150">
    <property type="entry name" value="Vaccinia Virus protein VP39"/>
    <property type="match status" value="1"/>
</dbReference>
<dbReference type="InterPro" id="IPR019410">
    <property type="entry name" value="Methyltransf_16"/>
</dbReference>
<accession>A0A066VJL8</accession>
<dbReference type="GeneID" id="25264899"/>
<dbReference type="PANTHER" id="PTHR14614">
    <property type="entry name" value="HEPATOCELLULAR CARCINOMA-ASSOCIATED ANTIGEN"/>
    <property type="match status" value="1"/>
</dbReference>
<dbReference type="GO" id="GO:0032991">
    <property type="term" value="C:protein-containing complex"/>
    <property type="evidence" value="ECO:0007669"/>
    <property type="project" value="TreeGrafter"/>
</dbReference>
<protein>
    <submittedName>
        <fullName evidence="1">Uncharacterized protein</fullName>
    </submittedName>
</protein>
<dbReference type="OrthoDB" id="413520at2759"/>
<sequence>MPRLWYIAFQRGPPRYSHAGSSISVSPNITTDLREYQYAPAEDEALQLVYVWVLRLPQEVQAGHACGRWSKVAEAGTSTWGSPQSAFVNIQLRTPSAADLEAALGALHTKVSPKGKGKDRLVELHLAIYAAGLPSARTHGGGAQYAAKRRMAEGDLLNEIAFDLPRAFFASASSSSQTGEESVYFVPVLSTPIEFSITPLSSGDKSERTHDTMRLLRSREHGWLVSVKETAGYELDKHLWDASHLLGSYLSSSLFFSSASSPSQSHRPGWITRLLQIIADESASVLEDGYASQANTAALAGDTHPFVVLELGSGTGCTGISLVAILDALVRTGRLPSERRAEIILTDLESASELLKDNIDFNQSQTSAASNSTQLRSAVLDWTQVSASQTKLRNWKVEHLGEADRQPDLILVSDCTYNQDYFDDLCDVLRTFLAPRRSPAVLALPSNDESKHSAKLAPPSTCLLSKKHRHPDEESLWPKLRARGLRWELLAGENASFEIQSSGEHSHMGLYEITLHPA</sequence>
<dbReference type="PANTHER" id="PTHR14614:SF109">
    <property type="entry name" value="RIBOSOMAL LYSINE N-METHYLTRANSFERASE 5"/>
    <property type="match status" value="1"/>
</dbReference>
<dbReference type="Proteomes" id="UP000027361">
    <property type="component" value="Unassembled WGS sequence"/>
</dbReference>
<organism evidence="1 2">
    <name type="scientific">Tilletiaria anomala (strain ATCC 24038 / CBS 436.72 / UBC 951)</name>
    <dbReference type="NCBI Taxonomy" id="1037660"/>
    <lineage>
        <taxon>Eukaryota</taxon>
        <taxon>Fungi</taxon>
        <taxon>Dikarya</taxon>
        <taxon>Basidiomycota</taxon>
        <taxon>Ustilaginomycotina</taxon>
        <taxon>Exobasidiomycetes</taxon>
        <taxon>Georgefischeriales</taxon>
        <taxon>Tilletiariaceae</taxon>
        <taxon>Tilletiaria</taxon>
    </lineage>
</organism>
<name>A0A066VJL8_TILAU</name>
<dbReference type="Pfam" id="PF10294">
    <property type="entry name" value="Methyltransf_16"/>
    <property type="match status" value="1"/>
</dbReference>
<reference evidence="1 2" key="1">
    <citation type="submission" date="2014-05" db="EMBL/GenBank/DDBJ databases">
        <title>Draft genome sequence of a rare smut relative, Tilletiaria anomala UBC 951.</title>
        <authorList>
            <consortium name="DOE Joint Genome Institute"/>
            <person name="Toome M."/>
            <person name="Kuo A."/>
            <person name="Henrissat B."/>
            <person name="Lipzen A."/>
            <person name="Tritt A."/>
            <person name="Yoshinaga Y."/>
            <person name="Zane M."/>
            <person name="Barry K."/>
            <person name="Grigoriev I.V."/>
            <person name="Spatafora J.W."/>
            <person name="Aimea M.C."/>
        </authorList>
    </citation>
    <scope>NUCLEOTIDE SEQUENCE [LARGE SCALE GENOMIC DNA]</scope>
    <source>
        <strain evidence="1 2">UBC 951</strain>
    </source>
</reference>
<dbReference type="SUPFAM" id="SSF53335">
    <property type="entry name" value="S-adenosyl-L-methionine-dependent methyltransferases"/>
    <property type="match status" value="1"/>
</dbReference>
<evidence type="ECO:0000313" key="2">
    <source>
        <dbReference type="Proteomes" id="UP000027361"/>
    </source>
</evidence>
<dbReference type="InParanoid" id="A0A066VJL8"/>
<dbReference type="RefSeq" id="XP_013241815.1">
    <property type="nucleotide sequence ID" value="XM_013386361.1"/>
</dbReference>
<dbReference type="AlphaFoldDB" id="A0A066VJL8"/>
<evidence type="ECO:0000313" key="1">
    <source>
        <dbReference type="EMBL" id="KDN41686.1"/>
    </source>
</evidence>
<dbReference type="InterPro" id="IPR029063">
    <property type="entry name" value="SAM-dependent_MTases_sf"/>
</dbReference>
<dbReference type="HOGENOM" id="CLU_525984_0_0_1"/>